<protein>
    <submittedName>
        <fullName evidence="2">Uncharacterized protein</fullName>
    </submittedName>
</protein>
<gene>
    <name evidence="2" type="ORF">L1F29_20995</name>
</gene>
<evidence type="ECO:0000313" key="3">
    <source>
        <dbReference type="Proteomes" id="UP001057877"/>
    </source>
</evidence>
<organism evidence="2 3">
    <name type="scientific">Paenibacillus spongiae</name>
    <dbReference type="NCBI Taxonomy" id="2909671"/>
    <lineage>
        <taxon>Bacteria</taxon>
        <taxon>Bacillati</taxon>
        <taxon>Bacillota</taxon>
        <taxon>Bacilli</taxon>
        <taxon>Bacillales</taxon>
        <taxon>Paenibacillaceae</taxon>
        <taxon>Paenibacillus</taxon>
    </lineage>
</organism>
<proteinExistence type="predicted"/>
<accession>A0ABY5S383</accession>
<evidence type="ECO:0000313" key="2">
    <source>
        <dbReference type="EMBL" id="UVI27923.1"/>
    </source>
</evidence>
<evidence type="ECO:0000256" key="1">
    <source>
        <dbReference type="SAM" id="MobiDB-lite"/>
    </source>
</evidence>
<name>A0ABY5S383_9BACL</name>
<dbReference type="Proteomes" id="UP001057877">
    <property type="component" value="Chromosome"/>
</dbReference>
<keyword evidence="3" id="KW-1185">Reference proteome</keyword>
<sequence length="70" mass="8202">MAQSDAKKKRMRCIRSGKIDPAQNRLDWQGINPVTRQTPTKQETMRKQYRKHKEKWNPGGRNGDSIFLCS</sequence>
<feature type="region of interest" description="Disordered" evidence="1">
    <location>
        <begin position="51"/>
        <end position="70"/>
    </location>
</feature>
<dbReference type="RefSeq" id="WP_258384011.1">
    <property type="nucleotide sequence ID" value="NZ_CP091430.1"/>
</dbReference>
<dbReference type="EMBL" id="CP091430">
    <property type="protein sequence ID" value="UVI27923.1"/>
    <property type="molecule type" value="Genomic_DNA"/>
</dbReference>
<reference evidence="2" key="1">
    <citation type="submission" date="2022-01" db="EMBL/GenBank/DDBJ databases">
        <title>Paenibacillus spongiae sp. nov., isolated from marine sponge.</title>
        <authorList>
            <person name="Li Z."/>
            <person name="Zhang M."/>
        </authorList>
    </citation>
    <scope>NUCLEOTIDE SEQUENCE</scope>
    <source>
        <strain evidence="2">PHS-Z3</strain>
    </source>
</reference>